<keyword evidence="1" id="KW-0472">Membrane</keyword>
<organism evidence="2 3">
    <name type="scientific">Dyadobacter fermentans (strain ATCC 700827 / DSM 18053 / CIP 107007 / KCTC 52180 / NS114)</name>
    <dbReference type="NCBI Taxonomy" id="471854"/>
    <lineage>
        <taxon>Bacteria</taxon>
        <taxon>Pseudomonadati</taxon>
        <taxon>Bacteroidota</taxon>
        <taxon>Cytophagia</taxon>
        <taxon>Cytophagales</taxon>
        <taxon>Spirosomataceae</taxon>
        <taxon>Dyadobacter</taxon>
    </lineage>
</organism>
<gene>
    <name evidence="2" type="ordered locus">Dfer_2363</name>
</gene>
<protein>
    <recommendedName>
        <fullName evidence="4">Molybdenum ABC transporter permease</fullName>
    </recommendedName>
</protein>
<dbReference type="STRING" id="471854.Dfer_2363"/>
<name>C6W0H5_DYAFD</name>
<sequence>MILAFNITSVMMYGFVLLATGIAIRFVVNRRRFNRRGIGGAQFYDSYWSSVLISTLEGLSMLASAGCIVVGLLLFFIELFNSH</sequence>
<evidence type="ECO:0000313" key="3">
    <source>
        <dbReference type="Proteomes" id="UP000002011"/>
    </source>
</evidence>
<keyword evidence="3" id="KW-1185">Reference proteome</keyword>
<keyword evidence="1" id="KW-0812">Transmembrane</keyword>
<evidence type="ECO:0008006" key="4">
    <source>
        <dbReference type="Google" id="ProtNLM"/>
    </source>
</evidence>
<feature type="transmembrane region" description="Helical" evidence="1">
    <location>
        <begin position="6"/>
        <end position="28"/>
    </location>
</feature>
<dbReference type="Proteomes" id="UP000002011">
    <property type="component" value="Chromosome"/>
</dbReference>
<evidence type="ECO:0000256" key="1">
    <source>
        <dbReference type="SAM" id="Phobius"/>
    </source>
</evidence>
<dbReference type="AlphaFoldDB" id="C6W0H5"/>
<proteinExistence type="predicted"/>
<feature type="transmembrane region" description="Helical" evidence="1">
    <location>
        <begin position="49"/>
        <end position="77"/>
    </location>
</feature>
<accession>C6W0H5</accession>
<keyword evidence="1" id="KW-1133">Transmembrane helix</keyword>
<reference evidence="2 3" key="1">
    <citation type="journal article" date="2009" name="Stand. Genomic Sci.">
        <title>Complete genome sequence of Dyadobacter fermentans type strain (NS114).</title>
        <authorList>
            <person name="Lang E."/>
            <person name="Lapidus A."/>
            <person name="Chertkov O."/>
            <person name="Brettin T."/>
            <person name="Detter J.C."/>
            <person name="Han C."/>
            <person name="Copeland A."/>
            <person name="Glavina Del Rio T."/>
            <person name="Nolan M."/>
            <person name="Chen F."/>
            <person name="Lucas S."/>
            <person name="Tice H."/>
            <person name="Cheng J.F."/>
            <person name="Land M."/>
            <person name="Hauser L."/>
            <person name="Chang Y.J."/>
            <person name="Jeffries C.D."/>
            <person name="Kopitz M."/>
            <person name="Bruce D."/>
            <person name="Goodwin L."/>
            <person name="Pitluck S."/>
            <person name="Ovchinnikova G."/>
            <person name="Pati A."/>
            <person name="Ivanova N."/>
            <person name="Mavrommatis K."/>
            <person name="Chen A."/>
            <person name="Palaniappan K."/>
            <person name="Chain P."/>
            <person name="Bristow J."/>
            <person name="Eisen J.A."/>
            <person name="Markowitz V."/>
            <person name="Hugenholtz P."/>
            <person name="Goker M."/>
            <person name="Rohde M."/>
            <person name="Kyrpides N.C."/>
            <person name="Klenk H.P."/>
        </authorList>
    </citation>
    <scope>NUCLEOTIDE SEQUENCE [LARGE SCALE GENOMIC DNA]</scope>
    <source>
        <strain evidence="3">ATCC 700827 / DSM 18053 / CIP 107007 / KCTC 52180 / NS114</strain>
    </source>
</reference>
<dbReference type="KEGG" id="dfe:Dfer_2363"/>
<dbReference type="EMBL" id="CP001619">
    <property type="protein sequence ID" value="ACT93581.1"/>
    <property type="molecule type" value="Genomic_DNA"/>
</dbReference>
<evidence type="ECO:0000313" key="2">
    <source>
        <dbReference type="EMBL" id="ACT93581.1"/>
    </source>
</evidence>
<dbReference type="HOGENOM" id="CLU_2537194_0_0_10"/>